<evidence type="ECO:0000256" key="1">
    <source>
        <dbReference type="SAM" id="MobiDB-lite"/>
    </source>
</evidence>
<accession>A0A1Y2HAR6</accession>
<dbReference type="Gene3D" id="3.90.70.80">
    <property type="match status" value="1"/>
</dbReference>
<proteinExistence type="predicted"/>
<dbReference type="Proteomes" id="UP000193411">
    <property type="component" value="Unassembled WGS sequence"/>
</dbReference>
<evidence type="ECO:0000313" key="3">
    <source>
        <dbReference type="EMBL" id="ORZ31011.1"/>
    </source>
</evidence>
<name>A0A1Y2HAR6_9FUNG</name>
<evidence type="ECO:0000313" key="4">
    <source>
        <dbReference type="Proteomes" id="UP000193411"/>
    </source>
</evidence>
<dbReference type="GO" id="GO:0016579">
    <property type="term" value="P:protein deubiquitination"/>
    <property type="evidence" value="ECO:0007669"/>
    <property type="project" value="TreeGrafter"/>
</dbReference>
<dbReference type="PANTHER" id="PTHR12419">
    <property type="entry name" value="OTU DOMAIN CONTAINING PROTEIN"/>
    <property type="match status" value="1"/>
</dbReference>
<reference evidence="3 4" key="1">
    <citation type="submission" date="2016-07" db="EMBL/GenBank/DDBJ databases">
        <title>Pervasive Adenine N6-methylation of Active Genes in Fungi.</title>
        <authorList>
            <consortium name="DOE Joint Genome Institute"/>
            <person name="Mondo S.J."/>
            <person name="Dannebaum R.O."/>
            <person name="Kuo R.C."/>
            <person name="Labutti K."/>
            <person name="Haridas S."/>
            <person name="Kuo A."/>
            <person name="Salamov A."/>
            <person name="Ahrendt S.R."/>
            <person name="Lipzen A."/>
            <person name="Sullivan W."/>
            <person name="Andreopoulos W.B."/>
            <person name="Clum A."/>
            <person name="Lindquist E."/>
            <person name="Daum C."/>
            <person name="Ramamoorthy G.K."/>
            <person name="Gryganskyi A."/>
            <person name="Culley D."/>
            <person name="Magnuson J.K."/>
            <person name="James T.Y."/>
            <person name="O'Malley M.A."/>
            <person name="Stajich J.E."/>
            <person name="Spatafora J.W."/>
            <person name="Visel A."/>
            <person name="Grigoriev I.V."/>
        </authorList>
    </citation>
    <scope>NUCLEOTIDE SEQUENCE [LARGE SCALE GENOMIC DNA]</scope>
    <source>
        <strain evidence="3 4">PL171</strain>
    </source>
</reference>
<feature type="region of interest" description="Disordered" evidence="1">
    <location>
        <begin position="1"/>
        <end position="50"/>
    </location>
</feature>
<dbReference type="EMBL" id="MCFL01000069">
    <property type="protein sequence ID" value="ORZ31011.1"/>
    <property type="molecule type" value="Genomic_DNA"/>
</dbReference>
<dbReference type="AlphaFoldDB" id="A0A1Y2HAR6"/>
<feature type="domain" description="OTU" evidence="2">
    <location>
        <begin position="169"/>
        <end position="312"/>
    </location>
</feature>
<evidence type="ECO:0000259" key="2">
    <source>
        <dbReference type="PROSITE" id="PS50802"/>
    </source>
</evidence>
<sequence length="312" mass="34350">MEDLLATHRKESKALQGKLTALRKEAQANKKRKKELQAEMDQLEKDLKTKHAQEIADLEAQLAATSISASSESSSPDAGADAGPSADDDIPAANSTDRGCMPSTIIDAGGLMPSQPKQKKPNRQQLRKQRKQAEIEALQAEARKEAEAMPDRAAIEAQRLKDVLARHKLKVHSIPADGHCLFNSVAHQLEHIGGVVEPHTYQSLRSLAAQSIMTNKDEFLPFLLNEETGDLMTDDDLEKYVNLIVHTPLWGGHTEIKALSMGLKRTIHVFHPSSSEPHVVGTEFAENGAPLRVCYVQHQFGLGEHYNSLVDL</sequence>
<dbReference type="STRING" id="765915.A0A1Y2HAR6"/>
<feature type="compositionally biased region" description="Basic residues" evidence="1">
    <location>
        <begin position="117"/>
        <end position="130"/>
    </location>
</feature>
<organism evidence="3 4">
    <name type="scientific">Catenaria anguillulae PL171</name>
    <dbReference type="NCBI Taxonomy" id="765915"/>
    <lineage>
        <taxon>Eukaryota</taxon>
        <taxon>Fungi</taxon>
        <taxon>Fungi incertae sedis</taxon>
        <taxon>Blastocladiomycota</taxon>
        <taxon>Blastocladiomycetes</taxon>
        <taxon>Blastocladiales</taxon>
        <taxon>Catenariaceae</taxon>
        <taxon>Catenaria</taxon>
    </lineage>
</organism>
<protein>
    <recommendedName>
        <fullName evidence="2">OTU domain-containing protein</fullName>
    </recommendedName>
</protein>
<comment type="caution">
    <text evidence="3">The sequence shown here is derived from an EMBL/GenBank/DDBJ whole genome shotgun (WGS) entry which is preliminary data.</text>
</comment>
<feature type="region of interest" description="Disordered" evidence="1">
    <location>
        <begin position="64"/>
        <end position="133"/>
    </location>
</feature>
<gene>
    <name evidence="3" type="ORF">BCR44DRAFT_41551</name>
</gene>
<dbReference type="SUPFAM" id="SSF54001">
    <property type="entry name" value="Cysteine proteinases"/>
    <property type="match status" value="1"/>
</dbReference>
<keyword evidence="4" id="KW-1185">Reference proteome</keyword>
<dbReference type="InterPro" id="IPR038765">
    <property type="entry name" value="Papain-like_cys_pep_sf"/>
</dbReference>
<feature type="compositionally biased region" description="Low complexity" evidence="1">
    <location>
        <begin position="64"/>
        <end position="85"/>
    </location>
</feature>
<dbReference type="InterPro" id="IPR050704">
    <property type="entry name" value="Peptidase_C85-like"/>
</dbReference>
<dbReference type="GO" id="GO:0004843">
    <property type="term" value="F:cysteine-type deubiquitinase activity"/>
    <property type="evidence" value="ECO:0007669"/>
    <property type="project" value="TreeGrafter"/>
</dbReference>
<dbReference type="Pfam" id="PF02338">
    <property type="entry name" value="OTU"/>
    <property type="match status" value="1"/>
</dbReference>
<dbReference type="PANTHER" id="PTHR12419:SF10">
    <property type="entry name" value="DEUBIQUITINASE OTUD6B"/>
    <property type="match status" value="1"/>
</dbReference>
<dbReference type="OrthoDB" id="415023at2759"/>
<dbReference type="PROSITE" id="PS50802">
    <property type="entry name" value="OTU"/>
    <property type="match status" value="1"/>
</dbReference>
<dbReference type="CDD" id="cd22748">
    <property type="entry name" value="OTU_OTUD6-like"/>
    <property type="match status" value="1"/>
</dbReference>
<dbReference type="InterPro" id="IPR003323">
    <property type="entry name" value="OTU_dom"/>
</dbReference>
<feature type="compositionally biased region" description="Basic and acidic residues" evidence="1">
    <location>
        <begin position="1"/>
        <end position="13"/>
    </location>
</feature>